<sequence length="89" mass="9325">MILTLTMVLGGPLLWWILVRTAGPLSPVRRTRARIGLALLLGAGVVLFVVPVYSTTNTVATAVWLAGGLLTAWATRRSGSGGDARTPTP</sequence>
<comment type="caution">
    <text evidence="2">The sequence shown here is derived from an EMBL/GenBank/DDBJ whole genome shotgun (WGS) entry which is preliminary data.</text>
</comment>
<reference evidence="2 3" key="1">
    <citation type="submission" date="2019-12" db="EMBL/GenBank/DDBJ databases">
        <title>Whole genome sequencing of endophytic Actinobacterium Micromonospora sp. MPMI6T.</title>
        <authorList>
            <person name="Evv R."/>
            <person name="Podile A.R."/>
        </authorList>
    </citation>
    <scope>NUCLEOTIDE SEQUENCE [LARGE SCALE GENOMIC DNA]</scope>
    <source>
        <strain evidence="2 3">MPMI6</strain>
    </source>
</reference>
<protein>
    <submittedName>
        <fullName evidence="2">Uncharacterized protein</fullName>
    </submittedName>
</protein>
<organism evidence="2 3">
    <name type="scientific">Micromonospora echinofusca</name>
    <dbReference type="NCBI Taxonomy" id="47858"/>
    <lineage>
        <taxon>Bacteria</taxon>
        <taxon>Bacillati</taxon>
        <taxon>Actinomycetota</taxon>
        <taxon>Actinomycetes</taxon>
        <taxon>Micromonosporales</taxon>
        <taxon>Micromonosporaceae</taxon>
        <taxon>Micromonospora</taxon>
    </lineage>
</organism>
<feature type="transmembrane region" description="Helical" evidence="1">
    <location>
        <begin position="35"/>
        <end position="53"/>
    </location>
</feature>
<keyword evidence="1" id="KW-1133">Transmembrane helix</keyword>
<dbReference type="RefSeq" id="WP_208814551.1">
    <property type="nucleotide sequence ID" value="NZ_WVUH01000137.1"/>
</dbReference>
<keyword evidence="3" id="KW-1185">Reference proteome</keyword>
<name>A0ABS3VT38_MICEH</name>
<evidence type="ECO:0000313" key="2">
    <source>
        <dbReference type="EMBL" id="MBO4207660.1"/>
    </source>
</evidence>
<proteinExistence type="predicted"/>
<dbReference type="Proteomes" id="UP000823521">
    <property type="component" value="Unassembled WGS sequence"/>
</dbReference>
<keyword evidence="1" id="KW-0472">Membrane</keyword>
<accession>A0ABS3VT38</accession>
<feature type="transmembrane region" description="Helical" evidence="1">
    <location>
        <begin position="6"/>
        <end position="23"/>
    </location>
</feature>
<gene>
    <name evidence="2" type="ORF">GSF22_16855</name>
</gene>
<dbReference type="EMBL" id="WVUH01000137">
    <property type="protein sequence ID" value="MBO4207660.1"/>
    <property type="molecule type" value="Genomic_DNA"/>
</dbReference>
<evidence type="ECO:0000256" key="1">
    <source>
        <dbReference type="SAM" id="Phobius"/>
    </source>
</evidence>
<evidence type="ECO:0000313" key="3">
    <source>
        <dbReference type="Proteomes" id="UP000823521"/>
    </source>
</evidence>
<keyword evidence="1" id="KW-0812">Transmembrane</keyword>